<evidence type="ECO:0000313" key="3">
    <source>
        <dbReference type="Proteomes" id="UP000187455"/>
    </source>
</evidence>
<keyword evidence="3" id="KW-1185">Reference proteome</keyword>
<dbReference type="OrthoDB" id="5551532at2759"/>
<keyword evidence="1" id="KW-0732">Signal</keyword>
<dbReference type="Proteomes" id="UP000187455">
    <property type="component" value="Unassembled WGS sequence"/>
</dbReference>
<name>A0A1R0GVM3_9FUNG</name>
<dbReference type="AlphaFoldDB" id="A0A1R0GVM3"/>
<reference evidence="2 3" key="1">
    <citation type="journal article" date="2016" name="Mol. Biol. Evol.">
        <title>Genome-Wide Survey of Gut Fungi (Harpellales) Reveals the First Horizontally Transferred Ubiquitin Gene from a Mosquito Host.</title>
        <authorList>
            <person name="Wang Y."/>
            <person name="White M.M."/>
            <person name="Kvist S."/>
            <person name="Moncalvo J.M."/>
        </authorList>
    </citation>
    <scope>NUCLEOTIDE SEQUENCE [LARGE SCALE GENOMIC DNA]</scope>
    <source>
        <strain evidence="2 3">ALG-7-W6</strain>
    </source>
</reference>
<sequence length="83" mass="9294">MKLLILSLALLVVLCTVYSATTDGSHVLLWKDRITDPTVIKRLESIDYTTNVQKRQLVSGLDTVSNKIATAVYNLLWKVISTM</sequence>
<comment type="caution">
    <text evidence="2">The sequence shown here is derived from an EMBL/GenBank/DDBJ whole genome shotgun (WGS) entry which is preliminary data.</text>
</comment>
<organism evidence="2 3">
    <name type="scientific">Smittium mucronatum</name>
    <dbReference type="NCBI Taxonomy" id="133383"/>
    <lineage>
        <taxon>Eukaryota</taxon>
        <taxon>Fungi</taxon>
        <taxon>Fungi incertae sedis</taxon>
        <taxon>Zoopagomycota</taxon>
        <taxon>Kickxellomycotina</taxon>
        <taxon>Harpellomycetes</taxon>
        <taxon>Harpellales</taxon>
        <taxon>Legeriomycetaceae</taxon>
        <taxon>Smittium</taxon>
    </lineage>
</organism>
<dbReference type="EMBL" id="LSSL01002960">
    <property type="protein sequence ID" value="OLY80931.1"/>
    <property type="molecule type" value="Genomic_DNA"/>
</dbReference>
<gene>
    <name evidence="2" type="ORF">AYI68_g4966</name>
</gene>
<feature type="signal peptide" evidence="1">
    <location>
        <begin position="1"/>
        <end position="19"/>
    </location>
</feature>
<evidence type="ECO:0000256" key="1">
    <source>
        <dbReference type="SAM" id="SignalP"/>
    </source>
</evidence>
<accession>A0A1R0GVM3</accession>
<feature type="chain" id="PRO_5012819478" evidence="1">
    <location>
        <begin position="20"/>
        <end position="83"/>
    </location>
</feature>
<protein>
    <submittedName>
        <fullName evidence="2">Uncharacterized protein</fullName>
    </submittedName>
</protein>
<evidence type="ECO:0000313" key="2">
    <source>
        <dbReference type="EMBL" id="OLY80931.1"/>
    </source>
</evidence>
<proteinExistence type="predicted"/>